<evidence type="ECO:0000313" key="2">
    <source>
        <dbReference type="EMBL" id="TGO68914.1"/>
    </source>
</evidence>
<protein>
    <submittedName>
        <fullName evidence="2">Uncharacterized protein</fullName>
    </submittedName>
</protein>
<dbReference type="EMBL" id="PQXJ01000018">
    <property type="protein sequence ID" value="TGO68914.1"/>
    <property type="molecule type" value="Genomic_DNA"/>
</dbReference>
<proteinExistence type="predicted"/>
<feature type="region of interest" description="Disordered" evidence="1">
    <location>
        <begin position="18"/>
        <end position="295"/>
    </location>
</feature>
<keyword evidence="3" id="KW-1185">Reference proteome</keyword>
<name>A0A4Z1J6S4_9HELO</name>
<organism evidence="2 3">
    <name type="scientific">Botryotinia narcissicola</name>
    <dbReference type="NCBI Taxonomy" id="278944"/>
    <lineage>
        <taxon>Eukaryota</taxon>
        <taxon>Fungi</taxon>
        <taxon>Dikarya</taxon>
        <taxon>Ascomycota</taxon>
        <taxon>Pezizomycotina</taxon>
        <taxon>Leotiomycetes</taxon>
        <taxon>Helotiales</taxon>
        <taxon>Sclerotiniaceae</taxon>
        <taxon>Botryotinia</taxon>
    </lineage>
</organism>
<evidence type="ECO:0000313" key="3">
    <source>
        <dbReference type="Proteomes" id="UP000297452"/>
    </source>
</evidence>
<gene>
    <name evidence="2" type="ORF">BOTNAR_0018g00370</name>
</gene>
<feature type="compositionally biased region" description="Basic and acidic residues" evidence="1">
    <location>
        <begin position="248"/>
        <end position="259"/>
    </location>
</feature>
<sequence>MPCSSVFNGSAITLVRQGERSAELSAPQSHPRGSSYSGELNIPIRSVTESQRRERPLPPPLPLSRSESQLPKDNDYTCSPGYTENVTSQRSWREIYASEKTSSRPWLPRYQPRSGSETFSPLEAPKLQQETVYSSPGPFRSGNTRAPPQPQSEAPSYSYSIPQRPSNFQGQPAQQEQFHEVRRQGQPIPPQLVSAAAGSRPLLQELNFCTPHGTRPPTPEQAQQITIEGIRPSRERDLNRNSYLRPEFPPDLRDGDQSRNRPPLQEVARGQEQAGLSKSSISGAYSSDLGGLDSR</sequence>
<dbReference type="AlphaFoldDB" id="A0A4Z1J6S4"/>
<feature type="compositionally biased region" description="Polar residues" evidence="1">
    <location>
        <begin position="26"/>
        <end position="38"/>
    </location>
</feature>
<evidence type="ECO:0000256" key="1">
    <source>
        <dbReference type="SAM" id="MobiDB-lite"/>
    </source>
</evidence>
<feature type="compositionally biased region" description="Polar residues" evidence="1">
    <location>
        <begin position="274"/>
        <end position="285"/>
    </location>
</feature>
<feature type="compositionally biased region" description="Polar residues" evidence="1">
    <location>
        <begin position="141"/>
        <end position="176"/>
    </location>
</feature>
<dbReference type="OrthoDB" id="3555091at2759"/>
<comment type="caution">
    <text evidence="2">The sequence shown here is derived from an EMBL/GenBank/DDBJ whole genome shotgun (WGS) entry which is preliminary data.</text>
</comment>
<reference evidence="2 3" key="1">
    <citation type="submission" date="2017-12" db="EMBL/GenBank/DDBJ databases">
        <title>Comparative genomics of Botrytis spp.</title>
        <authorList>
            <person name="Valero-Jimenez C.A."/>
            <person name="Tapia P."/>
            <person name="Veloso J."/>
            <person name="Silva-Moreno E."/>
            <person name="Staats M."/>
            <person name="Valdes J.H."/>
            <person name="Van Kan J.A.L."/>
        </authorList>
    </citation>
    <scope>NUCLEOTIDE SEQUENCE [LARGE SCALE GENOMIC DNA]</scope>
    <source>
        <strain evidence="2 3">MUCL2120</strain>
    </source>
</reference>
<feature type="compositionally biased region" description="Polar residues" evidence="1">
    <location>
        <begin position="76"/>
        <end position="90"/>
    </location>
</feature>
<accession>A0A4Z1J6S4</accession>
<dbReference type="Proteomes" id="UP000297452">
    <property type="component" value="Unassembled WGS sequence"/>
</dbReference>